<evidence type="ECO:0000256" key="1">
    <source>
        <dbReference type="SAM" id="MobiDB-lite"/>
    </source>
</evidence>
<sequence length="190" mass="21222">MRSPEIDAESIQLRMTGRGSCRLTPLLCGLEALRVAKVIGPCGSHLGEMFEDRYQLWTFSRTGEREKEVTKERNGQSRGLISWKIFKSGRSGSGQPSQGSDSAQDDDNGSADIVQIFKRQMAARRSKQLRALRGWRLGYSIYLEFADVTVPIISAVILKIGNVISYLLVTLIGRSLGLIYRGVRQSLRRS</sequence>
<dbReference type="PANTHER" id="PTHR36807:SF2">
    <property type="entry name" value="PHOSPHOGLYCOLATE PHOSPHATASE"/>
    <property type="match status" value="1"/>
</dbReference>
<feature type="region of interest" description="Disordered" evidence="1">
    <location>
        <begin position="87"/>
        <end position="107"/>
    </location>
</feature>
<dbReference type="PANTHER" id="PTHR36807">
    <property type="entry name" value="PHOSPHOGLYCOLATE PHOSPHATASE"/>
    <property type="match status" value="1"/>
</dbReference>
<dbReference type="Proteomes" id="UP000265515">
    <property type="component" value="Unassembled WGS sequence"/>
</dbReference>
<dbReference type="STRING" id="69332.A0A388LG55"/>
<dbReference type="InterPro" id="IPR022552">
    <property type="entry name" value="UPF_Ycf55"/>
</dbReference>
<dbReference type="EMBL" id="BFEA01000369">
    <property type="protein sequence ID" value="GBG81271.1"/>
    <property type="molecule type" value="Genomic_DNA"/>
</dbReference>
<evidence type="ECO:0000313" key="2">
    <source>
        <dbReference type="EMBL" id="GBG81271.1"/>
    </source>
</evidence>
<keyword evidence="3" id="KW-1185">Reference proteome</keyword>
<dbReference type="Pfam" id="PF12452">
    <property type="entry name" value="DUF3685"/>
    <property type="match status" value="1"/>
</dbReference>
<feature type="compositionally biased region" description="Low complexity" evidence="1">
    <location>
        <begin position="88"/>
        <end position="102"/>
    </location>
</feature>
<evidence type="ECO:0000313" key="3">
    <source>
        <dbReference type="Proteomes" id="UP000265515"/>
    </source>
</evidence>
<comment type="caution">
    <text evidence="2">The sequence shown here is derived from an EMBL/GenBank/DDBJ whole genome shotgun (WGS) entry which is preliminary data.</text>
</comment>
<dbReference type="AlphaFoldDB" id="A0A388LG55"/>
<dbReference type="Gramene" id="GBG81271">
    <property type="protein sequence ID" value="GBG81271"/>
    <property type="gene ID" value="CBR_g31943"/>
</dbReference>
<name>A0A388LG55_CHABU</name>
<accession>A0A388LG55</accession>
<reference evidence="2 3" key="1">
    <citation type="journal article" date="2018" name="Cell">
        <title>The Chara Genome: Secondary Complexity and Implications for Plant Terrestrialization.</title>
        <authorList>
            <person name="Nishiyama T."/>
            <person name="Sakayama H."/>
            <person name="Vries J.D."/>
            <person name="Buschmann H."/>
            <person name="Saint-Marcoux D."/>
            <person name="Ullrich K.K."/>
            <person name="Haas F.B."/>
            <person name="Vanderstraeten L."/>
            <person name="Becker D."/>
            <person name="Lang D."/>
            <person name="Vosolsobe S."/>
            <person name="Rombauts S."/>
            <person name="Wilhelmsson P.K.I."/>
            <person name="Janitza P."/>
            <person name="Kern R."/>
            <person name="Heyl A."/>
            <person name="Rumpler F."/>
            <person name="Villalobos L.I.A.C."/>
            <person name="Clay J.M."/>
            <person name="Skokan R."/>
            <person name="Toyoda A."/>
            <person name="Suzuki Y."/>
            <person name="Kagoshima H."/>
            <person name="Schijlen E."/>
            <person name="Tajeshwar N."/>
            <person name="Catarino B."/>
            <person name="Hetherington A.J."/>
            <person name="Saltykova A."/>
            <person name="Bonnot C."/>
            <person name="Breuninger H."/>
            <person name="Symeonidi A."/>
            <person name="Radhakrishnan G.V."/>
            <person name="Van Nieuwerburgh F."/>
            <person name="Deforce D."/>
            <person name="Chang C."/>
            <person name="Karol K.G."/>
            <person name="Hedrich R."/>
            <person name="Ulvskov P."/>
            <person name="Glockner G."/>
            <person name="Delwiche C.F."/>
            <person name="Petrasek J."/>
            <person name="Van de Peer Y."/>
            <person name="Friml J."/>
            <person name="Beilby M."/>
            <person name="Dolan L."/>
            <person name="Kohara Y."/>
            <person name="Sugano S."/>
            <person name="Fujiyama A."/>
            <person name="Delaux P.-M."/>
            <person name="Quint M."/>
            <person name="TheiBen G."/>
            <person name="Hagemann M."/>
            <person name="Harholt J."/>
            <person name="Dunand C."/>
            <person name="Zachgo S."/>
            <person name="Langdale J."/>
            <person name="Maumus F."/>
            <person name="Straeten D.V.D."/>
            <person name="Gould S.B."/>
            <person name="Rensing S.A."/>
        </authorList>
    </citation>
    <scope>NUCLEOTIDE SEQUENCE [LARGE SCALE GENOMIC DNA]</scope>
    <source>
        <strain evidence="2 3">S276</strain>
    </source>
</reference>
<proteinExistence type="predicted"/>
<gene>
    <name evidence="2" type="ORF">CBR_g31943</name>
</gene>
<protein>
    <submittedName>
        <fullName evidence="2">Uncharacterized protein</fullName>
    </submittedName>
</protein>
<dbReference type="OrthoDB" id="2020436at2759"/>
<organism evidence="2 3">
    <name type="scientific">Chara braunii</name>
    <name type="common">Braun's stonewort</name>
    <dbReference type="NCBI Taxonomy" id="69332"/>
    <lineage>
        <taxon>Eukaryota</taxon>
        <taxon>Viridiplantae</taxon>
        <taxon>Streptophyta</taxon>
        <taxon>Charophyceae</taxon>
        <taxon>Charales</taxon>
        <taxon>Characeae</taxon>
        <taxon>Chara</taxon>
    </lineage>
</organism>